<keyword evidence="3" id="KW-1185">Reference proteome</keyword>
<name>A0AAV8SII9_9ROSI</name>
<feature type="region of interest" description="Disordered" evidence="1">
    <location>
        <begin position="57"/>
        <end position="81"/>
    </location>
</feature>
<organism evidence="2 3">
    <name type="scientific">Erythroxylum novogranatense</name>
    <dbReference type="NCBI Taxonomy" id="1862640"/>
    <lineage>
        <taxon>Eukaryota</taxon>
        <taxon>Viridiplantae</taxon>
        <taxon>Streptophyta</taxon>
        <taxon>Embryophyta</taxon>
        <taxon>Tracheophyta</taxon>
        <taxon>Spermatophyta</taxon>
        <taxon>Magnoliopsida</taxon>
        <taxon>eudicotyledons</taxon>
        <taxon>Gunneridae</taxon>
        <taxon>Pentapetalae</taxon>
        <taxon>rosids</taxon>
        <taxon>fabids</taxon>
        <taxon>Malpighiales</taxon>
        <taxon>Erythroxylaceae</taxon>
        <taxon>Erythroxylum</taxon>
    </lineage>
</organism>
<dbReference type="Proteomes" id="UP001159364">
    <property type="component" value="Linkage Group LG11"/>
</dbReference>
<comment type="caution">
    <text evidence="2">The sequence shown here is derived from an EMBL/GenBank/DDBJ whole genome shotgun (WGS) entry which is preliminary data.</text>
</comment>
<evidence type="ECO:0000313" key="2">
    <source>
        <dbReference type="EMBL" id="KAJ8751868.1"/>
    </source>
</evidence>
<evidence type="ECO:0000313" key="3">
    <source>
        <dbReference type="Proteomes" id="UP001159364"/>
    </source>
</evidence>
<dbReference type="EMBL" id="JAIWQS010000011">
    <property type="protein sequence ID" value="KAJ8751868.1"/>
    <property type="molecule type" value="Genomic_DNA"/>
</dbReference>
<protein>
    <submittedName>
        <fullName evidence="2">Uncharacterized protein</fullName>
    </submittedName>
</protein>
<proteinExistence type="predicted"/>
<dbReference type="AlphaFoldDB" id="A0AAV8SII9"/>
<gene>
    <name evidence="2" type="ORF">K2173_026069</name>
</gene>
<sequence length="245" mass="26317">MVVASRPRHPPRPHSRSHSSTQVQGNTLREPQNRFLTLNAEISEQKEPLLGFQMGSEEIAEPSTRPTSCSYKSRAPPKSHLSFPHRKLQVTATTQLSTPTICATHADSRNENSLQQALSSTPQVAVSTTMVQSFAGVLQQAFSQSPSPTEHAGIQPQPLGAAKTIDEPSGLSALARVPTERAVLTSSEQQQRPVGMDMDPSPVLEHEATPSMAMEAGGAPQEGVYLLSVGIAEGQNSSEHINRLC</sequence>
<accession>A0AAV8SII9</accession>
<reference evidence="2 3" key="1">
    <citation type="submission" date="2021-09" db="EMBL/GenBank/DDBJ databases">
        <title>Genomic insights and catalytic innovation underlie evolution of tropane alkaloids biosynthesis.</title>
        <authorList>
            <person name="Wang Y.-J."/>
            <person name="Tian T."/>
            <person name="Huang J.-P."/>
            <person name="Huang S.-X."/>
        </authorList>
    </citation>
    <scope>NUCLEOTIDE SEQUENCE [LARGE SCALE GENOMIC DNA]</scope>
    <source>
        <strain evidence="2">KIB-2018</strain>
        <tissue evidence="2">Leaf</tissue>
    </source>
</reference>
<feature type="compositionally biased region" description="Polar residues" evidence="1">
    <location>
        <begin position="21"/>
        <end position="31"/>
    </location>
</feature>
<feature type="compositionally biased region" description="Basic residues" evidence="1">
    <location>
        <begin position="1"/>
        <end position="17"/>
    </location>
</feature>
<evidence type="ECO:0000256" key="1">
    <source>
        <dbReference type="SAM" id="MobiDB-lite"/>
    </source>
</evidence>
<feature type="region of interest" description="Disordered" evidence="1">
    <location>
        <begin position="1"/>
        <end position="31"/>
    </location>
</feature>